<dbReference type="PANTHER" id="PTHR43217">
    <property type="entry name" value="SUCCINATE SEMIALDEHYDE DEHYDROGENASE [NAD(P)+] SAD"/>
    <property type="match status" value="1"/>
</dbReference>
<evidence type="ECO:0000256" key="2">
    <source>
        <dbReference type="ARBA" id="ARBA00022857"/>
    </source>
</evidence>
<dbReference type="GO" id="GO:0004030">
    <property type="term" value="F:aldehyde dehydrogenase [NAD(P)+] activity"/>
    <property type="evidence" value="ECO:0007669"/>
    <property type="project" value="InterPro"/>
</dbReference>
<dbReference type="Gene3D" id="3.40.309.10">
    <property type="entry name" value="Aldehyde Dehydrogenase, Chain A, domain 2"/>
    <property type="match status" value="1"/>
</dbReference>
<accession>A0A450SV84</accession>
<dbReference type="AlphaFoldDB" id="A0A450SV84"/>
<name>A0A450SV84_9GAMM</name>
<dbReference type="Gene3D" id="3.40.605.10">
    <property type="entry name" value="Aldehyde Dehydrogenase, Chain A, domain 1"/>
    <property type="match status" value="1"/>
</dbReference>
<proteinExistence type="inferred from homology"/>
<sequence>MTAFVSINPANGQEVGRLPVWDDLRIREALDGTSEAFGAWAATPLAARADCLRRAAEILRGRVEEFAGLITREMGKRIAEARGEVEKCALACEYYADQGESFLADEPIDSVAPDDGQGFVAFPPLGVVLAIMPWNFPFWQLFRCAAPALLAGNCVLLKHAPNVPRCGQVLEAIWREAGCPAGVFRNLPITVDKVELVIGDRRVRAVSFTGSDVAGRKVAALAGNHLKKTVLELGGSDAFVVLDDADLEKAIAVAMASRFMNSGQSCIAAKRFVVVDSVADAFLERIAAAIAGLRPGDPMDPATTLAPMARGDLRDRLHTQVERSIAKGAKLLLGGHPLERPGWYYAPTLLDRVAPGMPAYEEELFGPVASVIRAREEQDALRIANDSRYGLGGSVWTRNRERGERFARGLVCGSAFVNGLVRSDPRLPFGGVGDSGYGRELSLPGIREFVNLKTIYLER</sequence>
<gene>
    <name evidence="5" type="ORF">BECKDK2373C_GA0170839_106212</name>
</gene>
<reference evidence="5" key="1">
    <citation type="submission" date="2019-02" db="EMBL/GenBank/DDBJ databases">
        <authorList>
            <person name="Gruber-Vodicka R. H."/>
            <person name="Seah K. B. B."/>
        </authorList>
    </citation>
    <scope>NUCLEOTIDE SEQUENCE</scope>
    <source>
        <strain evidence="5">BECK_DK161</strain>
    </source>
</reference>
<dbReference type="PROSITE" id="PS00070">
    <property type="entry name" value="ALDEHYDE_DEHYDR_CYS"/>
    <property type="match status" value="1"/>
</dbReference>
<dbReference type="Pfam" id="PF00171">
    <property type="entry name" value="Aldedh"/>
    <property type="match status" value="1"/>
</dbReference>
<dbReference type="InterPro" id="IPR016160">
    <property type="entry name" value="Ald_DH_CS_CYS"/>
</dbReference>
<dbReference type="InterPro" id="IPR015590">
    <property type="entry name" value="Aldehyde_DH_dom"/>
</dbReference>
<dbReference type="CDD" id="cd07100">
    <property type="entry name" value="ALDH_SSADH1_GabD1"/>
    <property type="match status" value="1"/>
</dbReference>
<dbReference type="InterPro" id="IPR016162">
    <property type="entry name" value="Ald_DH_N"/>
</dbReference>
<dbReference type="EMBL" id="CAADEY010000062">
    <property type="protein sequence ID" value="VFJ57923.1"/>
    <property type="molecule type" value="Genomic_DNA"/>
</dbReference>
<dbReference type="InterPro" id="IPR016163">
    <property type="entry name" value="Ald_DH_C"/>
</dbReference>
<dbReference type="GO" id="GO:0004777">
    <property type="term" value="F:succinate-semialdehyde dehydrogenase (NAD+) activity"/>
    <property type="evidence" value="ECO:0007669"/>
    <property type="project" value="TreeGrafter"/>
</dbReference>
<dbReference type="FunFam" id="3.40.309.10:FF:000010">
    <property type="entry name" value="Gamma-aminobutyraldehyde dehydrogenase"/>
    <property type="match status" value="1"/>
</dbReference>
<dbReference type="PANTHER" id="PTHR43217:SF1">
    <property type="entry name" value="SUCCINATE SEMIALDEHYDE DEHYDROGENASE [NAD(P)+] SAD"/>
    <property type="match status" value="1"/>
</dbReference>
<dbReference type="InterPro" id="IPR016161">
    <property type="entry name" value="Ald_DH/histidinol_DH"/>
</dbReference>
<keyword evidence="2" id="KW-0521">NADP</keyword>
<organism evidence="5">
    <name type="scientific">Candidatus Kentrum sp. DK</name>
    <dbReference type="NCBI Taxonomy" id="2126562"/>
    <lineage>
        <taxon>Bacteria</taxon>
        <taxon>Pseudomonadati</taxon>
        <taxon>Pseudomonadota</taxon>
        <taxon>Gammaproteobacteria</taxon>
        <taxon>Candidatus Kentrum</taxon>
    </lineage>
</organism>
<evidence type="ECO:0000313" key="5">
    <source>
        <dbReference type="EMBL" id="VFJ57923.1"/>
    </source>
</evidence>
<dbReference type="InterPro" id="IPR047110">
    <property type="entry name" value="GABD/Sad-like"/>
</dbReference>
<dbReference type="SUPFAM" id="SSF53720">
    <property type="entry name" value="ALDH-like"/>
    <property type="match status" value="1"/>
</dbReference>
<dbReference type="FunFam" id="3.40.605.10:FF:000012">
    <property type="entry name" value="NAD-dependent succinate-semialdehyde dehydrogenase"/>
    <property type="match status" value="1"/>
</dbReference>
<protein>
    <submittedName>
        <fullName evidence="5">Succinate-semialdehyde dehydrogenase / glutarate-semialdehyde dehydrogenase</fullName>
    </submittedName>
</protein>
<evidence type="ECO:0000259" key="4">
    <source>
        <dbReference type="Pfam" id="PF00171"/>
    </source>
</evidence>
<keyword evidence="3" id="KW-0560">Oxidoreductase</keyword>
<evidence type="ECO:0000256" key="1">
    <source>
        <dbReference type="ARBA" id="ARBA00009986"/>
    </source>
</evidence>
<dbReference type="InterPro" id="IPR044148">
    <property type="entry name" value="ALDH_GabD1-like"/>
</dbReference>
<evidence type="ECO:0000256" key="3">
    <source>
        <dbReference type="ARBA" id="ARBA00023002"/>
    </source>
</evidence>
<comment type="similarity">
    <text evidence="1">Belongs to the aldehyde dehydrogenase family.</text>
</comment>
<feature type="domain" description="Aldehyde dehydrogenase" evidence="4">
    <location>
        <begin position="4"/>
        <end position="455"/>
    </location>
</feature>